<dbReference type="InterPro" id="IPR000073">
    <property type="entry name" value="AB_hydrolase_1"/>
</dbReference>
<accession>T1XNM4</accession>
<dbReference type="PIRSF" id="PIRSF031982">
    <property type="entry name" value="UCP031982_abhydr"/>
    <property type="match status" value="1"/>
</dbReference>
<dbReference type="PANTHER" id="PTHR10272:SF0">
    <property type="entry name" value="PLATELET-ACTIVATING FACTOR ACETYLHYDROLASE"/>
    <property type="match status" value="1"/>
</dbReference>
<dbReference type="PATRIC" id="fig|1246301.3.peg.6682"/>
<evidence type="ECO:0000259" key="5">
    <source>
        <dbReference type="Pfam" id="PF00561"/>
    </source>
</evidence>
<keyword evidence="2" id="KW-0442">Lipid degradation</keyword>
<dbReference type="PANTHER" id="PTHR10272">
    <property type="entry name" value="PLATELET-ACTIVATING FACTOR ACETYLHYDROLASE"/>
    <property type="match status" value="1"/>
</dbReference>
<dbReference type="Pfam" id="PF00561">
    <property type="entry name" value="Abhydrolase_1"/>
    <property type="match status" value="1"/>
</dbReference>
<evidence type="ECO:0000256" key="2">
    <source>
        <dbReference type="ARBA" id="ARBA00022963"/>
    </source>
</evidence>
<evidence type="ECO:0000313" key="7">
    <source>
        <dbReference type="Proteomes" id="UP000016223"/>
    </source>
</evidence>
<dbReference type="HOGENOM" id="CLU_045366_0_0_4"/>
<dbReference type="Gene3D" id="3.40.50.1820">
    <property type="entry name" value="alpha/beta hydrolase"/>
    <property type="match status" value="1"/>
</dbReference>
<keyword evidence="1 6" id="KW-0378">Hydrolase</keyword>
<organism evidence="6 7">
    <name type="scientific">Variovorax paradoxus B4</name>
    <dbReference type="NCBI Taxonomy" id="1246301"/>
    <lineage>
        <taxon>Bacteria</taxon>
        <taxon>Pseudomonadati</taxon>
        <taxon>Pseudomonadota</taxon>
        <taxon>Betaproteobacteria</taxon>
        <taxon>Burkholderiales</taxon>
        <taxon>Comamonadaceae</taxon>
        <taxon>Variovorax</taxon>
    </lineage>
</organism>
<dbReference type="EMBL" id="CP003912">
    <property type="protein sequence ID" value="AGU53720.1"/>
    <property type="molecule type" value="Genomic_DNA"/>
</dbReference>
<evidence type="ECO:0000256" key="4">
    <source>
        <dbReference type="SAM" id="MobiDB-lite"/>
    </source>
</evidence>
<dbReference type="Proteomes" id="UP000016223">
    <property type="component" value="Chromosome 2"/>
</dbReference>
<evidence type="ECO:0000256" key="3">
    <source>
        <dbReference type="ARBA" id="ARBA00023098"/>
    </source>
</evidence>
<proteinExistence type="predicted"/>
<name>T1XNM4_VARPD</name>
<dbReference type="KEGG" id="vpd:VAPA_2c11660"/>
<protein>
    <submittedName>
        <fullName evidence="6">Alpha/beta hydrolase fold domain-containing protein</fullName>
    </submittedName>
</protein>
<dbReference type="AlphaFoldDB" id="T1XNM4"/>
<feature type="compositionally biased region" description="Polar residues" evidence="4">
    <location>
        <begin position="96"/>
        <end position="105"/>
    </location>
</feature>
<sequence length="282" mass="29760">MESGIRQIAIRDPQSGSSFPAIVQYPSEASSTGTLIGPYHFNATLDAPIAPGRFPVCVISHGGGGSHLLYRSIAGYLARKGFIVVSPEHPGDNRNDGSLSNTDTAAATRPRQASLAIDAVFSDEFLGPAPDARRVCALGHSMGGYTALALVGGNPWSRRGTPIAVQADARVRAAVLLAPATDWFLAPASLADVRSPILVITGAQDQVTPARKIEQALSALPKGILRDLITVDGAGHYSFLTPFPASMQRPGFLPATDPDGFDREQFHAQFPATIHEFLIGVL</sequence>
<reference evidence="6 7" key="1">
    <citation type="submission" date="2012-10" db="EMBL/GenBank/DDBJ databases">
        <title>Genome sequence of Variovorax paradoxus B4.</title>
        <authorList>
            <person name="Schuldes J."/>
            <person name="Brandt U."/>
            <person name="Hiessl S."/>
            <person name="Wuebbeler J.H."/>
            <person name="Thuermer A."/>
            <person name="Steinbuechel A."/>
            <person name="Daniel R."/>
        </authorList>
    </citation>
    <scope>NUCLEOTIDE SEQUENCE [LARGE SCALE GENOMIC DNA]</scope>
    <source>
        <strain evidence="6 7">B4</strain>
    </source>
</reference>
<evidence type="ECO:0000313" key="6">
    <source>
        <dbReference type="EMBL" id="AGU53720.1"/>
    </source>
</evidence>
<gene>
    <name evidence="6" type="ORF">VAPA_2c11660</name>
</gene>
<evidence type="ECO:0000256" key="1">
    <source>
        <dbReference type="ARBA" id="ARBA00022801"/>
    </source>
</evidence>
<keyword evidence="3" id="KW-0443">Lipid metabolism</keyword>
<dbReference type="InterPro" id="IPR016986">
    <property type="entry name" value="UCP031982_abhydr"/>
</dbReference>
<dbReference type="RefSeq" id="WP_021004545.1">
    <property type="nucleotide sequence ID" value="NC_022234.1"/>
</dbReference>
<dbReference type="GO" id="GO:0003847">
    <property type="term" value="F:1-alkyl-2-acetylglycerophosphocholine esterase activity"/>
    <property type="evidence" value="ECO:0007669"/>
    <property type="project" value="TreeGrafter"/>
</dbReference>
<feature type="domain" description="AB hydrolase-1" evidence="5">
    <location>
        <begin position="58"/>
        <end position="185"/>
    </location>
</feature>
<feature type="region of interest" description="Disordered" evidence="4">
    <location>
        <begin position="88"/>
        <end position="107"/>
    </location>
</feature>
<dbReference type="SUPFAM" id="SSF53474">
    <property type="entry name" value="alpha/beta-Hydrolases"/>
    <property type="match status" value="1"/>
</dbReference>
<dbReference type="OrthoDB" id="192696at2"/>
<dbReference type="GO" id="GO:0016042">
    <property type="term" value="P:lipid catabolic process"/>
    <property type="evidence" value="ECO:0007669"/>
    <property type="project" value="UniProtKB-KW"/>
</dbReference>
<dbReference type="InterPro" id="IPR029058">
    <property type="entry name" value="AB_hydrolase_fold"/>
</dbReference>